<dbReference type="EMBL" id="NKHZ01000060">
    <property type="protein sequence ID" value="PNS16099.1"/>
    <property type="molecule type" value="Genomic_DNA"/>
</dbReference>
<dbReference type="Proteomes" id="UP000243797">
    <property type="component" value="Unassembled WGS sequence"/>
</dbReference>
<evidence type="ECO:0000313" key="3">
    <source>
        <dbReference type="Proteomes" id="UP000243797"/>
    </source>
</evidence>
<feature type="region of interest" description="Disordered" evidence="1">
    <location>
        <begin position="48"/>
        <end position="101"/>
    </location>
</feature>
<reference evidence="2 3" key="1">
    <citation type="submission" date="2017-06" db="EMBL/GenBank/DDBJ databases">
        <title>Draft genome sequence of a variant of Elsinoe murrayae.</title>
        <authorList>
            <person name="Cheng Q."/>
        </authorList>
    </citation>
    <scope>NUCLEOTIDE SEQUENCE [LARGE SCALE GENOMIC DNA]</scope>
    <source>
        <strain evidence="2 3">CQ-2017a</strain>
    </source>
</reference>
<dbReference type="OrthoDB" id="10057496at2759"/>
<accession>A0A2K1QMJ3</accession>
<evidence type="ECO:0000313" key="2">
    <source>
        <dbReference type="EMBL" id="PNS16099.1"/>
    </source>
</evidence>
<evidence type="ECO:0000256" key="1">
    <source>
        <dbReference type="SAM" id="MobiDB-lite"/>
    </source>
</evidence>
<feature type="compositionally biased region" description="Basic and acidic residues" evidence="1">
    <location>
        <begin position="57"/>
        <end position="69"/>
    </location>
</feature>
<sequence length="212" mass="23014">MCLACYPTTTTPIPPAAPPVRSVRFSVPTGYEAWSCYPSNQLQLIPPPPIVVAKPSPGKEEAPKPAAPKEEEEEEDPAAVAEPEKKVPKPTPSKPPSLKAGATFVYPRRNTYVHLIKTTKVWEAGKGKAGWGFKIHRVPVSLSVVEFGEAVLGDGAAEWVVTEVVELGDGEWSKGTSFKFGDDKAKGTMRSFGWNERRGGELPPVWLVVHTD</sequence>
<proteinExistence type="predicted"/>
<dbReference type="AlphaFoldDB" id="A0A2K1QMJ3"/>
<name>A0A2K1QMJ3_9PEZI</name>
<keyword evidence="3" id="KW-1185">Reference proteome</keyword>
<organism evidence="2 3">
    <name type="scientific">Sphaceloma murrayae</name>
    <dbReference type="NCBI Taxonomy" id="2082308"/>
    <lineage>
        <taxon>Eukaryota</taxon>
        <taxon>Fungi</taxon>
        <taxon>Dikarya</taxon>
        <taxon>Ascomycota</taxon>
        <taxon>Pezizomycotina</taxon>
        <taxon>Dothideomycetes</taxon>
        <taxon>Dothideomycetidae</taxon>
        <taxon>Myriangiales</taxon>
        <taxon>Elsinoaceae</taxon>
        <taxon>Sphaceloma</taxon>
    </lineage>
</organism>
<comment type="caution">
    <text evidence="2">The sequence shown here is derived from an EMBL/GenBank/DDBJ whole genome shotgun (WGS) entry which is preliminary data.</text>
</comment>
<gene>
    <name evidence="2" type="ORF">CAC42_4500</name>
</gene>
<protein>
    <submittedName>
        <fullName evidence="2">GrpE, mitochondrial</fullName>
    </submittedName>
</protein>
<dbReference type="InParanoid" id="A0A2K1QMJ3"/>